<dbReference type="AlphaFoldDB" id="A0A376BPI2"/>
<evidence type="ECO:0000313" key="2">
    <source>
        <dbReference type="Proteomes" id="UP000254209"/>
    </source>
</evidence>
<name>A0A376BPI2_9NEIS</name>
<proteinExistence type="predicted"/>
<reference evidence="1 2" key="1">
    <citation type="submission" date="2018-06" db="EMBL/GenBank/DDBJ databases">
        <authorList>
            <consortium name="Pathogen Informatics"/>
            <person name="Doyle S."/>
        </authorList>
    </citation>
    <scope>NUCLEOTIDE SEQUENCE [LARGE SCALE GENOMIC DNA]</scope>
    <source>
        <strain evidence="1 2">NCTC10283</strain>
    </source>
</reference>
<dbReference type="Proteomes" id="UP000254209">
    <property type="component" value="Unassembled WGS sequence"/>
</dbReference>
<accession>A0A376BPI2</accession>
<evidence type="ECO:0000313" key="1">
    <source>
        <dbReference type="EMBL" id="SSY71124.1"/>
    </source>
</evidence>
<gene>
    <name evidence="1" type="ORF">NCTC10283_01264</name>
</gene>
<dbReference type="EMBL" id="UFSO01000002">
    <property type="protein sequence ID" value="SSY71124.1"/>
    <property type="molecule type" value="Genomic_DNA"/>
</dbReference>
<sequence length="255" mass="27837">MVANSFSTASNNRAAVVTTHALYLLQKENGKISTKWRQAYDRGIARKPGQLSWGSGATPTFFGTNATQDEFVTITDNAKRMNLLVYQNDNTGREICKVPLFGDNNSGTEDSSIAYGRAIVTSSTYGYPYPKYPDGAGKSIPEKAPFIGGITRVDVKPDNSGCVTKWTSDLRSAALPKLSVPDNLIYTIERTGPSDNATALDSYHFVTLDWETGAVRSKKFWSFGLLSNPLQTVGNVGLDNSYWQGTMNGIIRVLP</sequence>
<protein>
    <submittedName>
        <fullName evidence="1">Uncharacterized protein</fullName>
    </submittedName>
</protein>
<keyword evidence="2" id="KW-1185">Reference proteome</keyword>
<organism evidence="1 2">
    <name type="scientific">Alysiella crassa</name>
    <dbReference type="NCBI Taxonomy" id="153491"/>
    <lineage>
        <taxon>Bacteria</taxon>
        <taxon>Pseudomonadati</taxon>
        <taxon>Pseudomonadota</taxon>
        <taxon>Betaproteobacteria</taxon>
        <taxon>Neisseriales</taxon>
        <taxon>Neisseriaceae</taxon>
        <taxon>Alysiella</taxon>
    </lineage>
</organism>